<gene>
    <name evidence="1" type="ORF">CEPIT_LOCUS36329</name>
</gene>
<comment type="caution">
    <text evidence="1">The sequence shown here is derived from an EMBL/GenBank/DDBJ whole genome shotgun (WGS) entry which is preliminary data.</text>
</comment>
<proteinExistence type="predicted"/>
<keyword evidence="2" id="KW-1185">Reference proteome</keyword>
<dbReference type="Proteomes" id="UP001152523">
    <property type="component" value="Unassembled WGS sequence"/>
</dbReference>
<reference evidence="1" key="1">
    <citation type="submission" date="2022-07" db="EMBL/GenBank/DDBJ databases">
        <authorList>
            <person name="Macas J."/>
            <person name="Novak P."/>
            <person name="Neumann P."/>
        </authorList>
    </citation>
    <scope>NUCLEOTIDE SEQUENCE</scope>
</reference>
<evidence type="ECO:0000313" key="1">
    <source>
        <dbReference type="EMBL" id="CAH9137822.1"/>
    </source>
</evidence>
<name>A0AAV0FQX7_9ASTE</name>
<sequence>MAEKSIDLCMHNDLNGVVVEDSEDSSGWADSAREAEISSGFVPDSEISSGFVPDSEISSGFVPDSEISSGFVPDSEIPSDFVPDSEILPGFVPEVEILPDFIPNSELQLVPVSENEVGLKGRKRLRSEHLDRRGEASNDSFIDIYLRPVHITNLEYFPPASAHADPDPKVQERVDAWVSMWLPLPKK</sequence>
<accession>A0AAV0FQX7</accession>
<dbReference type="EMBL" id="CAMAPF010001001">
    <property type="protein sequence ID" value="CAH9137822.1"/>
    <property type="molecule type" value="Genomic_DNA"/>
</dbReference>
<organism evidence="1 2">
    <name type="scientific">Cuscuta epithymum</name>
    <dbReference type="NCBI Taxonomy" id="186058"/>
    <lineage>
        <taxon>Eukaryota</taxon>
        <taxon>Viridiplantae</taxon>
        <taxon>Streptophyta</taxon>
        <taxon>Embryophyta</taxon>
        <taxon>Tracheophyta</taxon>
        <taxon>Spermatophyta</taxon>
        <taxon>Magnoliopsida</taxon>
        <taxon>eudicotyledons</taxon>
        <taxon>Gunneridae</taxon>
        <taxon>Pentapetalae</taxon>
        <taxon>asterids</taxon>
        <taxon>lamiids</taxon>
        <taxon>Solanales</taxon>
        <taxon>Convolvulaceae</taxon>
        <taxon>Cuscuteae</taxon>
        <taxon>Cuscuta</taxon>
        <taxon>Cuscuta subgen. Cuscuta</taxon>
    </lineage>
</organism>
<evidence type="ECO:0000313" key="2">
    <source>
        <dbReference type="Proteomes" id="UP001152523"/>
    </source>
</evidence>
<protein>
    <submittedName>
        <fullName evidence="1">Uncharacterized protein</fullName>
    </submittedName>
</protein>
<dbReference type="AlphaFoldDB" id="A0AAV0FQX7"/>